<gene>
    <name evidence="1" type="ORF">HPB47_023342</name>
</gene>
<keyword evidence="2" id="KW-1185">Reference proteome</keyword>
<accession>A0AC60Q7N3</accession>
<sequence length="267" mass="29660">MLRAWTSWNRAMLSEQFLLAKAVLQEHRSKQAAMLEIRPRNLVPDTNCFIDHLPLLQRLVADGHFQVFVPIVVVNELYGLARGTRQGPHQSPDHSQKVALAARAAVSYLEERFDHRESKLKAITSRGSVMDTISFRSEDVTDNKGTNDDLILASCLHFCKDRTEHLLPREPDAPVKLYRETVLITEDRNLCVKALTHHVPVRDLPAFLRVRLGYCATEAHSWARGGASASAAAMTSLLWNVQTVEARAVAAERAAAASAPARQLGAV</sequence>
<comment type="caution">
    <text evidence="1">The sequence shown here is derived from an EMBL/GenBank/DDBJ whole genome shotgun (WGS) entry which is preliminary data.</text>
</comment>
<name>A0AC60Q7N3_IXOPE</name>
<proteinExistence type="predicted"/>
<evidence type="ECO:0000313" key="1">
    <source>
        <dbReference type="EMBL" id="KAG0429737.1"/>
    </source>
</evidence>
<reference evidence="1 2" key="1">
    <citation type="journal article" date="2020" name="Cell">
        <title>Large-Scale Comparative Analyses of Tick Genomes Elucidate Their Genetic Diversity and Vector Capacities.</title>
        <authorList>
            <consortium name="Tick Genome and Microbiome Consortium (TIGMIC)"/>
            <person name="Jia N."/>
            <person name="Wang J."/>
            <person name="Shi W."/>
            <person name="Du L."/>
            <person name="Sun Y."/>
            <person name="Zhan W."/>
            <person name="Jiang J.F."/>
            <person name="Wang Q."/>
            <person name="Zhang B."/>
            <person name="Ji P."/>
            <person name="Bell-Sakyi L."/>
            <person name="Cui X.M."/>
            <person name="Yuan T.T."/>
            <person name="Jiang B.G."/>
            <person name="Yang W.F."/>
            <person name="Lam T.T."/>
            <person name="Chang Q.C."/>
            <person name="Ding S.J."/>
            <person name="Wang X.J."/>
            <person name="Zhu J.G."/>
            <person name="Ruan X.D."/>
            <person name="Zhao L."/>
            <person name="Wei J.T."/>
            <person name="Ye R.Z."/>
            <person name="Que T.C."/>
            <person name="Du C.H."/>
            <person name="Zhou Y.H."/>
            <person name="Cheng J.X."/>
            <person name="Dai P.F."/>
            <person name="Guo W.B."/>
            <person name="Han X.H."/>
            <person name="Huang E.J."/>
            <person name="Li L.F."/>
            <person name="Wei W."/>
            <person name="Gao Y.C."/>
            <person name="Liu J.Z."/>
            <person name="Shao H.Z."/>
            <person name="Wang X."/>
            <person name="Wang C.C."/>
            <person name="Yang T.C."/>
            <person name="Huo Q.B."/>
            <person name="Li W."/>
            <person name="Chen H.Y."/>
            <person name="Chen S.E."/>
            <person name="Zhou L.G."/>
            <person name="Ni X.B."/>
            <person name="Tian J.H."/>
            <person name="Sheng Y."/>
            <person name="Liu T."/>
            <person name="Pan Y.S."/>
            <person name="Xia L.Y."/>
            <person name="Li J."/>
            <person name="Zhao F."/>
            <person name="Cao W.C."/>
        </authorList>
    </citation>
    <scope>NUCLEOTIDE SEQUENCE [LARGE SCALE GENOMIC DNA]</scope>
    <source>
        <strain evidence="1">Iper-2018</strain>
    </source>
</reference>
<dbReference type="EMBL" id="JABSTQ010009385">
    <property type="protein sequence ID" value="KAG0429737.1"/>
    <property type="molecule type" value="Genomic_DNA"/>
</dbReference>
<protein>
    <submittedName>
        <fullName evidence="1">Uncharacterized protein</fullName>
    </submittedName>
</protein>
<evidence type="ECO:0000313" key="2">
    <source>
        <dbReference type="Proteomes" id="UP000805193"/>
    </source>
</evidence>
<dbReference type="Proteomes" id="UP000805193">
    <property type="component" value="Unassembled WGS sequence"/>
</dbReference>
<organism evidence="1 2">
    <name type="scientific">Ixodes persulcatus</name>
    <name type="common">Taiga tick</name>
    <dbReference type="NCBI Taxonomy" id="34615"/>
    <lineage>
        <taxon>Eukaryota</taxon>
        <taxon>Metazoa</taxon>
        <taxon>Ecdysozoa</taxon>
        <taxon>Arthropoda</taxon>
        <taxon>Chelicerata</taxon>
        <taxon>Arachnida</taxon>
        <taxon>Acari</taxon>
        <taxon>Parasitiformes</taxon>
        <taxon>Ixodida</taxon>
        <taxon>Ixodoidea</taxon>
        <taxon>Ixodidae</taxon>
        <taxon>Ixodinae</taxon>
        <taxon>Ixodes</taxon>
    </lineage>
</organism>